<name>A0A1U8HV73_GOSHI</name>
<feature type="region of interest" description="Disordered" evidence="1">
    <location>
        <begin position="194"/>
        <end position="220"/>
    </location>
</feature>
<dbReference type="KEGG" id="ghi:107889873"/>
<accession>A0A1U8HV73</accession>
<dbReference type="PaxDb" id="3635-A0A1U8HV73"/>
<gene>
    <name evidence="4" type="primary">LOC107889873</name>
</gene>
<dbReference type="RefSeq" id="XP_016669911.2">
    <property type="nucleotide sequence ID" value="XM_016814422.2"/>
</dbReference>
<dbReference type="GeneID" id="107889873"/>
<keyword evidence="3" id="KW-1185">Reference proteome</keyword>
<dbReference type="Pfam" id="PF14223">
    <property type="entry name" value="Retrotran_gag_2"/>
    <property type="match status" value="1"/>
</dbReference>
<dbReference type="Proteomes" id="UP000818029">
    <property type="component" value="Chromosome A09"/>
</dbReference>
<evidence type="ECO:0000313" key="3">
    <source>
        <dbReference type="Proteomes" id="UP000818029"/>
    </source>
</evidence>
<reference evidence="4" key="2">
    <citation type="submission" date="2025-08" db="UniProtKB">
        <authorList>
            <consortium name="RefSeq"/>
        </authorList>
    </citation>
    <scope>IDENTIFICATION</scope>
</reference>
<dbReference type="InterPro" id="IPR054722">
    <property type="entry name" value="PolX-like_BBD"/>
</dbReference>
<evidence type="ECO:0000259" key="2">
    <source>
        <dbReference type="Pfam" id="PF22936"/>
    </source>
</evidence>
<proteinExistence type="predicted"/>
<sequence>MEGCDYWEAIEEDYEVTPLPNNPTMNQIKMHKERTIRKAKARSCLYASVSPAIFNRIMAFGLAKEIWDYFKAEYQGDERIKSMKVLNLIREFERLQMKESESIKEYSDKLIDIANKVRACGADLSDSRLVQKILVSVPEKYEATIASFENTKDLTQLKVVELISALQAQEQRRLMGQEGSIERSIEGALKAKMQQGEKEEEQKWNGKKSDCNSGSETVAKSNSTENYNKYSSCKYCGKHNHPHFRCWRRPDVKCIRCNLMGHIESWLVDSGCTNHITFDEKLFKDLDRSLKSKVNIGNGEYLEVKGRGIVAIESYAGTKLISDVLFVPEIDQNLLSVGQLVEKRFKVMFEEGMCLILDSSGNELFMIKMKKKRFSLNPFEEEQVTLLEQQVTSFSDKLSSFAHEISEEHAEEPRKKNLSQEIKSNVQLLEENSRLCFQNQKPIEEVSYAKELTSVDVLEFKNLVGKMALHARKQLEATLEATLVEKEFIEGKY</sequence>
<evidence type="ECO:0000313" key="4">
    <source>
        <dbReference type="RefSeq" id="XP_016669911.2"/>
    </source>
</evidence>
<dbReference type="AlphaFoldDB" id="A0A1U8HV73"/>
<feature type="compositionally biased region" description="Polar residues" evidence="1">
    <location>
        <begin position="211"/>
        <end position="220"/>
    </location>
</feature>
<protein>
    <recommendedName>
        <fullName evidence="2">Retrovirus-related Pol polyprotein from transposon TNT 1-94-like beta-barrel domain-containing protein</fullName>
    </recommendedName>
</protein>
<dbReference type="PANTHER" id="PTHR35317:SF24">
    <property type="entry name" value="RETROVIRUS-RELATED POL POLYPROTEIN FROM TRANSPOSON TNT 1-94"/>
    <property type="match status" value="1"/>
</dbReference>
<feature type="compositionally biased region" description="Basic and acidic residues" evidence="1">
    <location>
        <begin position="195"/>
        <end position="210"/>
    </location>
</feature>
<dbReference type="PANTHER" id="PTHR35317">
    <property type="entry name" value="OS04G0629600 PROTEIN"/>
    <property type="match status" value="1"/>
</dbReference>
<evidence type="ECO:0000256" key="1">
    <source>
        <dbReference type="SAM" id="MobiDB-lite"/>
    </source>
</evidence>
<reference evidence="3" key="1">
    <citation type="journal article" date="2020" name="Nat. Genet.">
        <title>Genomic diversifications of five Gossypium allopolyploid species and their impact on cotton improvement.</title>
        <authorList>
            <person name="Chen Z.J."/>
            <person name="Sreedasyam A."/>
            <person name="Ando A."/>
            <person name="Song Q."/>
            <person name="De Santiago L.M."/>
            <person name="Hulse-Kemp A.M."/>
            <person name="Ding M."/>
            <person name="Ye W."/>
            <person name="Kirkbride R.C."/>
            <person name="Jenkins J."/>
            <person name="Plott C."/>
            <person name="Lovell J."/>
            <person name="Lin Y.M."/>
            <person name="Vaughn R."/>
            <person name="Liu B."/>
            <person name="Simpson S."/>
            <person name="Scheffler B.E."/>
            <person name="Wen L."/>
            <person name="Saski C.A."/>
            <person name="Grover C.E."/>
            <person name="Hu G."/>
            <person name="Conover J.L."/>
            <person name="Carlson J.W."/>
            <person name="Shu S."/>
            <person name="Boston L.B."/>
            <person name="Williams M."/>
            <person name="Peterson D.G."/>
            <person name="McGee K."/>
            <person name="Jones D.C."/>
            <person name="Wendel J.F."/>
            <person name="Stelly D.M."/>
            <person name="Grimwood J."/>
            <person name="Schmutz J."/>
        </authorList>
    </citation>
    <scope>NUCLEOTIDE SEQUENCE [LARGE SCALE GENOMIC DNA]</scope>
    <source>
        <strain evidence="3">cv. TM-1</strain>
    </source>
</reference>
<dbReference type="Pfam" id="PF22936">
    <property type="entry name" value="Pol_BBD"/>
    <property type="match status" value="1"/>
</dbReference>
<feature type="domain" description="Retrovirus-related Pol polyprotein from transposon TNT 1-94-like beta-barrel" evidence="2">
    <location>
        <begin position="266"/>
        <end position="345"/>
    </location>
</feature>
<organism evidence="3 4">
    <name type="scientific">Gossypium hirsutum</name>
    <name type="common">Upland cotton</name>
    <name type="synonym">Gossypium mexicanum</name>
    <dbReference type="NCBI Taxonomy" id="3635"/>
    <lineage>
        <taxon>Eukaryota</taxon>
        <taxon>Viridiplantae</taxon>
        <taxon>Streptophyta</taxon>
        <taxon>Embryophyta</taxon>
        <taxon>Tracheophyta</taxon>
        <taxon>Spermatophyta</taxon>
        <taxon>Magnoliopsida</taxon>
        <taxon>eudicotyledons</taxon>
        <taxon>Gunneridae</taxon>
        <taxon>Pentapetalae</taxon>
        <taxon>rosids</taxon>
        <taxon>malvids</taxon>
        <taxon>Malvales</taxon>
        <taxon>Malvaceae</taxon>
        <taxon>Malvoideae</taxon>
        <taxon>Gossypium</taxon>
    </lineage>
</organism>